<dbReference type="SUPFAM" id="SSF55874">
    <property type="entry name" value="ATPase domain of HSP90 chaperone/DNA topoisomerase II/histidine kinase"/>
    <property type="match status" value="1"/>
</dbReference>
<dbReference type="Pfam" id="PF02518">
    <property type="entry name" value="HATPase_c"/>
    <property type="match status" value="1"/>
</dbReference>
<dbReference type="SMART" id="SM00086">
    <property type="entry name" value="PAC"/>
    <property type="match status" value="10"/>
</dbReference>
<evidence type="ECO:0000256" key="4">
    <source>
        <dbReference type="ARBA" id="ARBA00022679"/>
    </source>
</evidence>
<organism evidence="9 10">
    <name type="scientific">Euzebyella marina</name>
    <dbReference type="NCBI Taxonomy" id="1761453"/>
    <lineage>
        <taxon>Bacteria</taxon>
        <taxon>Pseudomonadati</taxon>
        <taxon>Bacteroidota</taxon>
        <taxon>Flavobacteriia</taxon>
        <taxon>Flavobacteriales</taxon>
        <taxon>Flavobacteriaceae</taxon>
        <taxon>Euzebyella</taxon>
    </lineage>
</organism>
<dbReference type="PROSITE" id="PS50113">
    <property type="entry name" value="PAC"/>
    <property type="match status" value="7"/>
</dbReference>
<dbReference type="InterPro" id="IPR001610">
    <property type="entry name" value="PAC"/>
</dbReference>
<dbReference type="InterPro" id="IPR003594">
    <property type="entry name" value="HATPase_dom"/>
</dbReference>
<dbReference type="PRINTS" id="PR00344">
    <property type="entry name" value="BCTRLSENSOR"/>
</dbReference>
<keyword evidence="5" id="KW-0418">Kinase</keyword>
<feature type="domain" description="PAC" evidence="8">
    <location>
        <begin position="1097"/>
        <end position="1148"/>
    </location>
</feature>
<gene>
    <name evidence="9" type="ORF">D1013_17420</name>
</gene>
<feature type="domain" description="PAC" evidence="8">
    <location>
        <begin position="208"/>
        <end position="260"/>
    </location>
</feature>
<dbReference type="PROSITE" id="PS50112">
    <property type="entry name" value="PAS"/>
    <property type="match status" value="3"/>
</dbReference>
<evidence type="ECO:0000256" key="2">
    <source>
        <dbReference type="ARBA" id="ARBA00012438"/>
    </source>
</evidence>
<accession>A0A3G2L9W4</accession>
<dbReference type="RefSeq" id="WP_121850041.1">
    <property type="nucleotide sequence ID" value="NZ_CP032050.1"/>
</dbReference>
<name>A0A3G2L9W4_9FLAO</name>
<dbReference type="Gene3D" id="3.30.450.20">
    <property type="entry name" value="PAS domain"/>
    <property type="match status" value="10"/>
</dbReference>
<feature type="domain" description="PAC" evidence="8">
    <location>
        <begin position="843"/>
        <end position="895"/>
    </location>
</feature>
<evidence type="ECO:0000259" key="6">
    <source>
        <dbReference type="PROSITE" id="PS50109"/>
    </source>
</evidence>
<dbReference type="Proteomes" id="UP000276309">
    <property type="component" value="Chromosome"/>
</dbReference>
<dbReference type="EMBL" id="CP032050">
    <property type="protein sequence ID" value="AYN69034.1"/>
    <property type="molecule type" value="Genomic_DNA"/>
</dbReference>
<dbReference type="SUPFAM" id="SSF55785">
    <property type="entry name" value="PYP-like sensor domain (PAS domain)"/>
    <property type="match status" value="10"/>
</dbReference>
<comment type="catalytic activity">
    <reaction evidence="1">
        <text>ATP + protein L-histidine = ADP + protein N-phospho-L-histidine.</text>
        <dbReference type="EC" id="2.7.13.3"/>
    </reaction>
</comment>
<dbReference type="InterPro" id="IPR013655">
    <property type="entry name" value="PAS_fold_3"/>
</dbReference>
<dbReference type="PROSITE" id="PS50109">
    <property type="entry name" value="HIS_KIN"/>
    <property type="match status" value="1"/>
</dbReference>
<feature type="domain" description="PAC" evidence="8">
    <location>
        <begin position="970"/>
        <end position="1022"/>
    </location>
</feature>
<evidence type="ECO:0000259" key="8">
    <source>
        <dbReference type="PROSITE" id="PS50113"/>
    </source>
</evidence>
<keyword evidence="4" id="KW-0808">Transferase</keyword>
<dbReference type="InterPro" id="IPR035965">
    <property type="entry name" value="PAS-like_dom_sf"/>
</dbReference>
<dbReference type="InterPro" id="IPR000700">
    <property type="entry name" value="PAS-assoc_C"/>
</dbReference>
<feature type="domain" description="PAS" evidence="7">
    <location>
        <begin position="283"/>
        <end position="332"/>
    </location>
</feature>
<protein>
    <recommendedName>
        <fullName evidence="2">histidine kinase</fullName>
        <ecNumber evidence="2">2.7.13.3</ecNumber>
    </recommendedName>
</protein>
<evidence type="ECO:0000313" key="10">
    <source>
        <dbReference type="Proteomes" id="UP000276309"/>
    </source>
</evidence>
<dbReference type="Gene3D" id="3.30.565.10">
    <property type="entry name" value="Histidine kinase-like ATPase, C-terminal domain"/>
    <property type="match status" value="1"/>
</dbReference>
<dbReference type="InterPro" id="IPR036890">
    <property type="entry name" value="HATPase_C_sf"/>
</dbReference>
<dbReference type="Gene3D" id="1.10.287.130">
    <property type="match status" value="1"/>
</dbReference>
<dbReference type="Pfam" id="PF08447">
    <property type="entry name" value="PAS_3"/>
    <property type="match status" value="8"/>
</dbReference>
<dbReference type="NCBIfam" id="TIGR00229">
    <property type="entry name" value="sensory_box"/>
    <property type="match status" value="3"/>
</dbReference>
<dbReference type="InterPro" id="IPR005467">
    <property type="entry name" value="His_kinase_dom"/>
</dbReference>
<feature type="domain" description="PAS" evidence="7">
    <location>
        <begin position="1142"/>
        <end position="1194"/>
    </location>
</feature>
<feature type="domain" description="PAC" evidence="8">
    <location>
        <begin position="1219"/>
        <end position="1269"/>
    </location>
</feature>
<dbReference type="PANTHER" id="PTHR43304">
    <property type="entry name" value="PHYTOCHROME-LIKE PROTEIN CPH1"/>
    <property type="match status" value="1"/>
</dbReference>
<dbReference type="KEGG" id="emar:D1013_17420"/>
<dbReference type="InterPro" id="IPR000014">
    <property type="entry name" value="PAS"/>
</dbReference>
<dbReference type="Pfam" id="PF13426">
    <property type="entry name" value="PAS_9"/>
    <property type="match status" value="1"/>
</dbReference>
<feature type="domain" description="PAS" evidence="7">
    <location>
        <begin position="542"/>
        <end position="586"/>
    </location>
</feature>
<dbReference type="PANTHER" id="PTHR43304:SF1">
    <property type="entry name" value="PAC DOMAIN-CONTAINING PROTEIN"/>
    <property type="match status" value="1"/>
</dbReference>
<feature type="domain" description="PAC" evidence="8">
    <location>
        <begin position="462"/>
        <end position="514"/>
    </location>
</feature>
<evidence type="ECO:0000256" key="3">
    <source>
        <dbReference type="ARBA" id="ARBA00022553"/>
    </source>
</evidence>
<keyword evidence="3" id="KW-0597">Phosphoprotein</keyword>
<dbReference type="SMART" id="SM00387">
    <property type="entry name" value="HATPase_c"/>
    <property type="match status" value="1"/>
</dbReference>
<dbReference type="GO" id="GO:0004673">
    <property type="term" value="F:protein histidine kinase activity"/>
    <property type="evidence" value="ECO:0007669"/>
    <property type="project" value="UniProtKB-EC"/>
</dbReference>
<evidence type="ECO:0000256" key="1">
    <source>
        <dbReference type="ARBA" id="ARBA00000085"/>
    </source>
</evidence>
<dbReference type="CDD" id="cd00130">
    <property type="entry name" value="PAS"/>
    <property type="match status" value="7"/>
</dbReference>
<dbReference type="InterPro" id="IPR004358">
    <property type="entry name" value="Sig_transdc_His_kin-like_C"/>
</dbReference>
<evidence type="ECO:0000313" key="9">
    <source>
        <dbReference type="EMBL" id="AYN69034.1"/>
    </source>
</evidence>
<feature type="domain" description="Histidine kinase" evidence="6">
    <location>
        <begin position="1294"/>
        <end position="1504"/>
    </location>
</feature>
<proteinExistence type="predicted"/>
<evidence type="ECO:0000256" key="5">
    <source>
        <dbReference type="ARBA" id="ARBA00022777"/>
    </source>
</evidence>
<keyword evidence="10" id="KW-1185">Reference proteome</keyword>
<dbReference type="EC" id="2.7.13.3" evidence="2"/>
<feature type="domain" description="PAC" evidence="8">
    <location>
        <begin position="716"/>
        <end position="768"/>
    </location>
</feature>
<dbReference type="SMART" id="SM00091">
    <property type="entry name" value="PAS"/>
    <property type="match status" value="7"/>
</dbReference>
<dbReference type="InterPro" id="IPR052162">
    <property type="entry name" value="Sensor_kinase/Photoreceptor"/>
</dbReference>
<dbReference type="OrthoDB" id="5522855at2"/>
<dbReference type="Gene3D" id="2.10.70.100">
    <property type="match status" value="6"/>
</dbReference>
<reference evidence="9 10" key="1">
    <citation type="submission" date="2018-08" db="EMBL/GenBank/DDBJ databases">
        <title>The reduced genetic potential of extracellular carbohydrate catabolism in Euzebyella marina RN62, a Flavobacteriia bacterium isolated from the hadal water.</title>
        <authorList>
            <person name="Xue C."/>
        </authorList>
    </citation>
    <scope>NUCLEOTIDE SEQUENCE [LARGE SCALE GENOMIC DNA]</scope>
    <source>
        <strain evidence="9 10">RN62</strain>
    </source>
</reference>
<sequence>MLQEIDFKNLQKEINKVAKIGVFYVDLATEESFWDQVLKDIFEIAPDFVPYMGASDQFFNNPTELENKHATYRKSLSEGTPFEMVNQILTAKGNRKYIRTFGLPVMKDGHCIALSGKVMDITNQKETERDLIQIKEQWDLAEELVSIGYWQWNVQNDHFQCSDNLRVIYGIDVGTKINLELILEKVCDEDKELFSSNIKNSLKNKYFETFTYTICTTEKEIRFLRANGKVISNESGHVIAMMGTTQDITEDVTTQKELKLKNEQLLFAEELAKVGYVHWNVIGDESYWSNNVYRIYGIEIGEKITFEKFMSIVHPDDIQPLQARVEKIIETGNFQRIVHRTIPINGTIKTVEILGKVVKGENGETIELKSSIHDITEQVARENDLIEKTQLMDFGEQLANIAYWQWDVVRDRITCSDNLYHIHGYPHGIFLNKQAILKSMPPEDRDMVAERLKKYLATGNFEKFTHRILQPTKRITTVQVMGKAFKDKAGKVFKILGVTRDITEQIKKEQLLIEKNQQLLYAEKMAKIGNWRWNSLTNEVIWSDNLYEIYGHDKSEPVTFEKYIGYIHKEDRDYVTAKIDRAVESGVYEELIYRIELTDETIKTIKSIGSVTIDEAGRTIEMLGTCQDVTDQILREKELTEKNMQLSFAEEMAGIGYWNWNLENSTVKWSDNLYRIFGFELGIPLKFEDVFAPIHPDDKAHVQKATEEIISSRIFAPIHYRIVLQDGSIRNIELFGKVMTDTKNQVVEVMGTAQDITESTKIQEALVQKNQQLNSAEKIAEMGHWTLDPFTKKATWSDNLYEIYGIEKGTSISNENFIDFIHEDDREVAKAKILKIIGTKKFEDLVYRIRLEKGLVKTIRMAGKVITDPKGNIVELLGTCQDISEQIAREHELMEKNQMMAFAEELSGIGYWKWDIINDVMDKSDNLMRILDFELGTPMNFKKYLSRVHPKDQDLVIEKSQLIEETKKFEKFTHRIIKLDGSIRTLEITGEIVLDEKGGVTELIGSSNDITDRINDEQALIEQNQLLNLAEELSGIGHWKWNMLKSKFEISENFYRILDLDPNKPMDYGKFMNCLPLEDREYVTNTLYKILQNKTFDKFAHRIIKKDGSFRNLEVVGEVLTDKNGIVELIGTAQDVTERRMAEKKFRGLLDSAPDAIVILNNRGKIKIVNKEAEKLLGYTIKELLNKHISFVTPTKFKNLHKEYAAKFFNNPNQGLVIKNQELYIKNKSGGQIPVQVSIGPVETAEGLMISIAIRDITLRKEAESKLVAMNNRLKDTAKKLSIQNQQLSDFNHITSHNLRSPVSNLNALLKLLQVEKDDVRKSLLFEKFEKVIDHLSSTLDTLVETLRIKSETAQNQTKISFEKVLTKTKDILTAQIMDSGAEIISNFSKASKIEYNEVYLESIFLNLVSNAIKYKSPLRPPVIHIESWVEDGKTKLKVADNGLGIDLKKNGKKLFGLNKVFHRHPEAKGVGLFLTKAQVEAMGGTITAESEVNVGTTFLITLD</sequence>
<evidence type="ECO:0000259" key="7">
    <source>
        <dbReference type="PROSITE" id="PS50112"/>
    </source>
</evidence>